<evidence type="ECO:0000256" key="6">
    <source>
        <dbReference type="SAM" id="MobiDB-lite"/>
    </source>
</evidence>
<dbReference type="GO" id="GO:0016151">
    <property type="term" value="F:nickel cation binding"/>
    <property type="evidence" value="ECO:0007669"/>
    <property type="project" value="UniProtKB-UniRule"/>
</dbReference>
<evidence type="ECO:0000313" key="8">
    <source>
        <dbReference type="Proteomes" id="UP000305778"/>
    </source>
</evidence>
<feature type="binding site" evidence="5">
    <location>
        <position position="93"/>
    </location>
    <ligand>
        <name>Zn(2+)</name>
        <dbReference type="ChEBI" id="CHEBI:29105"/>
    </ligand>
</feature>
<feature type="binding site" evidence="5">
    <location>
        <position position="90"/>
    </location>
    <ligand>
        <name>Zn(2+)</name>
        <dbReference type="ChEBI" id="CHEBI:29105"/>
    </ligand>
</feature>
<gene>
    <name evidence="5 7" type="primary">hypA</name>
    <name evidence="7" type="ORF">FCI23_05335</name>
</gene>
<evidence type="ECO:0000313" key="7">
    <source>
        <dbReference type="EMBL" id="TKA12845.1"/>
    </source>
</evidence>
<dbReference type="PANTHER" id="PTHR34535:SF3">
    <property type="entry name" value="HYDROGENASE MATURATION FACTOR HYPA"/>
    <property type="match status" value="1"/>
</dbReference>
<comment type="caution">
    <text evidence="7">The sequence shown here is derived from an EMBL/GenBank/DDBJ whole genome shotgun (WGS) entry which is preliminary data.</text>
</comment>
<keyword evidence="2 5" id="KW-0533">Nickel</keyword>
<dbReference type="AlphaFoldDB" id="A0A4U0T952"/>
<name>A0A4U0T952_9ACTN</name>
<feature type="binding site" evidence="5">
    <location>
        <position position="76"/>
    </location>
    <ligand>
        <name>Zn(2+)</name>
        <dbReference type="ChEBI" id="CHEBI:29105"/>
    </ligand>
</feature>
<sequence>MHELSIAIAIIERAEEVAREHGASAVESVRLRVGELAGVVPDALSFSFEVAREGTLLCEARMEVSLVPARAECAPCGMEFAVGSPPQLWCPDCDRPITALLSGRELELAGVELTSPDEAAAPHDGPPEKELTG</sequence>
<evidence type="ECO:0000256" key="3">
    <source>
        <dbReference type="ARBA" id="ARBA00022723"/>
    </source>
</evidence>
<organism evidence="7 8">
    <name type="scientific">Actinacidiphila oryziradicis</name>
    <dbReference type="NCBI Taxonomy" id="2571141"/>
    <lineage>
        <taxon>Bacteria</taxon>
        <taxon>Bacillati</taxon>
        <taxon>Actinomycetota</taxon>
        <taxon>Actinomycetes</taxon>
        <taxon>Kitasatosporales</taxon>
        <taxon>Streptomycetaceae</taxon>
        <taxon>Actinacidiphila</taxon>
    </lineage>
</organism>
<dbReference type="Proteomes" id="UP000305778">
    <property type="component" value="Unassembled WGS sequence"/>
</dbReference>
<comment type="similarity">
    <text evidence="1 5">Belongs to the HypA/HybF family.</text>
</comment>
<dbReference type="EMBL" id="SUMC01000003">
    <property type="protein sequence ID" value="TKA12845.1"/>
    <property type="molecule type" value="Genomic_DNA"/>
</dbReference>
<dbReference type="Pfam" id="PF01155">
    <property type="entry name" value="HypA"/>
    <property type="match status" value="1"/>
</dbReference>
<dbReference type="GO" id="GO:0008270">
    <property type="term" value="F:zinc ion binding"/>
    <property type="evidence" value="ECO:0007669"/>
    <property type="project" value="UniProtKB-UniRule"/>
</dbReference>
<evidence type="ECO:0000256" key="4">
    <source>
        <dbReference type="ARBA" id="ARBA00022833"/>
    </source>
</evidence>
<proteinExistence type="inferred from homology"/>
<accession>A0A4U0T952</accession>
<dbReference type="OrthoDB" id="288014at2"/>
<dbReference type="RefSeq" id="WP_136722321.1">
    <property type="nucleotide sequence ID" value="NZ_SUMC01000003.1"/>
</dbReference>
<dbReference type="GO" id="GO:0051604">
    <property type="term" value="P:protein maturation"/>
    <property type="evidence" value="ECO:0007669"/>
    <property type="project" value="InterPro"/>
</dbReference>
<feature type="binding site" evidence="5">
    <location>
        <position position="2"/>
    </location>
    <ligand>
        <name>Ni(2+)</name>
        <dbReference type="ChEBI" id="CHEBI:49786"/>
    </ligand>
</feature>
<dbReference type="InterPro" id="IPR020538">
    <property type="entry name" value="Hydgase_Ni_incorp_HypA/HybF_CS"/>
</dbReference>
<dbReference type="HAMAP" id="MF_00213">
    <property type="entry name" value="HypA_HybF"/>
    <property type="match status" value="1"/>
</dbReference>
<dbReference type="PROSITE" id="PS01249">
    <property type="entry name" value="HYPA"/>
    <property type="match status" value="1"/>
</dbReference>
<feature type="region of interest" description="Disordered" evidence="6">
    <location>
        <begin position="113"/>
        <end position="133"/>
    </location>
</feature>
<keyword evidence="3 5" id="KW-0479">Metal-binding</keyword>
<keyword evidence="4 5" id="KW-0862">Zinc</keyword>
<comment type="function">
    <text evidence="5">Involved in the maturation of [NiFe] hydrogenases. Required for nickel insertion into the metal center of the hydrogenase.</text>
</comment>
<evidence type="ECO:0000256" key="5">
    <source>
        <dbReference type="HAMAP-Rule" id="MF_00213"/>
    </source>
</evidence>
<evidence type="ECO:0000256" key="2">
    <source>
        <dbReference type="ARBA" id="ARBA00022596"/>
    </source>
</evidence>
<dbReference type="PIRSF" id="PIRSF004761">
    <property type="entry name" value="Hydrgn_mat_HypA"/>
    <property type="match status" value="1"/>
</dbReference>
<dbReference type="InterPro" id="IPR000688">
    <property type="entry name" value="HypA/HybF"/>
</dbReference>
<reference evidence="7 8" key="1">
    <citation type="submission" date="2019-04" db="EMBL/GenBank/DDBJ databases">
        <title>Streptomyces oryziradicis sp. nov., a novel actinomycete isolated from rhizosphere soil of rice (Oryza sativa L.).</title>
        <authorList>
            <person name="Li C."/>
        </authorList>
    </citation>
    <scope>NUCLEOTIDE SEQUENCE [LARGE SCALE GENOMIC DNA]</scope>
    <source>
        <strain evidence="7 8">NEAU-C40</strain>
    </source>
</reference>
<protein>
    <recommendedName>
        <fullName evidence="5">Hydrogenase maturation factor HypA</fullName>
    </recommendedName>
</protein>
<dbReference type="PANTHER" id="PTHR34535">
    <property type="entry name" value="HYDROGENASE MATURATION FACTOR HYPA"/>
    <property type="match status" value="1"/>
</dbReference>
<evidence type="ECO:0000256" key="1">
    <source>
        <dbReference type="ARBA" id="ARBA00010748"/>
    </source>
</evidence>
<keyword evidence="8" id="KW-1185">Reference proteome</keyword>
<feature type="binding site" evidence="5">
    <location>
        <position position="73"/>
    </location>
    <ligand>
        <name>Zn(2+)</name>
        <dbReference type="ChEBI" id="CHEBI:29105"/>
    </ligand>
</feature>
<dbReference type="NCBIfam" id="TIGR00100">
    <property type="entry name" value="hypA"/>
    <property type="match status" value="1"/>
</dbReference>
<dbReference type="Gene3D" id="3.30.2320.80">
    <property type="match status" value="1"/>
</dbReference>